<dbReference type="Proteomes" id="UP000814140">
    <property type="component" value="Unassembled WGS sequence"/>
</dbReference>
<reference evidence="1" key="1">
    <citation type="submission" date="2021-03" db="EMBL/GenBank/DDBJ databases">
        <authorList>
            <consortium name="DOE Joint Genome Institute"/>
            <person name="Ahrendt S."/>
            <person name="Looney B.P."/>
            <person name="Miyauchi S."/>
            <person name="Morin E."/>
            <person name="Drula E."/>
            <person name="Courty P.E."/>
            <person name="Chicoki N."/>
            <person name="Fauchery L."/>
            <person name="Kohler A."/>
            <person name="Kuo A."/>
            <person name="Labutti K."/>
            <person name="Pangilinan J."/>
            <person name="Lipzen A."/>
            <person name="Riley R."/>
            <person name="Andreopoulos W."/>
            <person name="He G."/>
            <person name="Johnson J."/>
            <person name="Barry K.W."/>
            <person name="Grigoriev I.V."/>
            <person name="Nagy L."/>
            <person name="Hibbett D."/>
            <person name="Henrissat B."/>
            <person name="Matheny P.B."/>
            <person name="Labbe J."/>
            <person name="Martin F."/>
        </authorList>
    </citation>
    <scope>NUCLEOTIDE SEQUENCE</scope>
    <source>
        <strain evidence="1">HHB10654</strain>
    </source>
</reference>
<keyword evidence="2" id="KW-1185">Reference proteome</keyword>
<dbReference type="EMBL" id="MU277292">
    <property type="protein sequence ID" value="KAI0055437.1"/>
    <property type="molecule type" value="Genomic_DNA"/>
</dbReference>
<protein>
    <submittedName>
        <fullName evidence="1">Uncharacterized protein</fullName>
    </submittedName>
</protein>
<gene>
    <name evidence="1" type="ORF">BV25DRAFT_1833181</name>
</gene>
<reference evidence="1" key="2">
    <citation type="journal article" date="2022" name="New Phytol.">
        <title>Evolutionary transition to the ectomycorrhizal habit in the genomes of a hyperdiverse lineage of mushroom-forming fungi.</title>
        <authorList>
            <person name="Looney B."/>
            <person name="Miyauchi S."/>
            <person name="Morin E."/>
            <person name="Drula E."/>
            <person name="Courty P.E."/>
            <person name="Kohler A."/>
            <person name="Kuo A."/>
            <person name="LaButti K."/>
            <person name="Pangilinan J."/>
            <person name="Lipzen A."/>
            <person name="Riley R."/>
            <person name="Andreopoulos W."/>
            <person name="He G."/>
            <person name="Johnson J."/>
            <person name="Nolan M."/>
            <person name="Tritt A."/>
            <person name="Barry K.W."/>
            <person name="Grigoriev I.V."/>
            <person name="Nagy L.G."/>
            <person name="Hibbett D."/>
            <person name="Henrissat B."/>
            <person name="Matheny P.B."/>
            <person name="Labbe J."/>
            <person name="Martin F.M."/>
        </authorList>
    </citation>
    <scope>NUCLEOTIDE SEQUENCE</scope>
    <source>
        <strain evidence="1">HHB10654</strain>
    </source>
</reference>
<proteinExistence type="predicted"/>
<sequence length="68" mass="7584">MWTRARFDLACSSNVGWPPAAYAPDRTYNDVLILLLRFFQPVLLINGCPANQCQCRAVQGAVPLYLLA</sequence>
<evidence type="ECO:0000313" key="1">
    <source>
        <dbReference type="EMBL" id="KAI0055437.1"/>
    </source>
</evidence>
<organism evidence="1 2">
    <name type="scientific">Artomyces pyxidatus</name>
    <dbReference type="NCBI Taxonomy" id="48021"/>
    <lineage>
        <taxon>Eukaryota</taxon>
        <taxon>Fungi</taxon>
        <taxon>Dikarya</taxon>
        <taxon>Basidiomycota</taxon>
        <taxon>Agaricomycotina</taxon>
        <taxon>Agaricomycetes</taxon>
        <taxon>Russulales</taxon>
        <taxon>Auriscalpiaceae</taxon>
        <taxon>Artomyces</taxon>
    </lineage>
</organism>
<comment type="caution">
    <text evidence="1">The sequence shown here is derived from an EMBL/GenBank/DDBJ whole genome shotgun (WGS) entry which is preliminary data.</text>
</comment>
<name>A0ACB8SGT7_9AGAM</name>
<evidence type="ECO:0000313" key="2">
    <source>
        <dbReference type="Proteomes" id="UP000814140"/>
    </source>
</evidence>
<accession>A0ACB8SGT7</accession>